<dbReference type="AlphaFoldDB" id="A0A6J4GUI3"/>
<name>A0A6J4GUI3_9FLAO</name>
<accession>A0A6J4GUI3</accession>
<evidence type="ECO:0000313" key="2">
    <source>
        <dbReference type="Proteomes" id="UP000479938"/>
    </source>
</evidence>
<dbReference type="RefSeq" id="WP_173971961.1">
    <property type="nucleotide sequence ID" value="NZ_CADCSU010000124.1"/>
</dbReference>
<proteinExistence type="predicted"/>
<dbReference type="EMBL" id="CADCSU010000124">
    <property type="protein sequence ID" value="CAA9201217.1"/>
    <property type="molecule type" value="Genomic_DNA"/>
</dbReference>
<dbReference type="Proteomes" id="UP000479938">
    <property type="component" value="Unassembled WGS sequence"/>
</dbReference>
<organism evidence="1 2">
    <name type="scientific">Flavobacterium bizetiae</name>
    <dbReference type="NCBI Taxonomy" id="2704140"/>
    <lineage>
        <taxon>Bacteria</taxon>
        <taxon>Pseudomonadati</taxon>
        <taxon>Bacteroidota</taxon>
        <taxon>Flavobacteriia</taxon>
        <taxon>Flavobacteriales</taxon>
        <taxon>Flavobacteriaceae</taxon>
        <taxon>Flavobacterium</taxon>
    </lineage>
</organism>
<gene>
    <name evidence="1" type="ORF">FLA105534_03469</name>
</gene>
<reference evidence="1 2" key="1">
    <citation type="submission" date="2020-02" db="EMBL/GenBank/DDBJ databases">
        <authorList>
            <person name="Criscuolo A."/>
        </authorList>
    </citation>
    <scope>NUCLEOTIDE SEQUENCE [LARGE SCALE GENOMIC DNA]</scope>
    <source>
        <strain evidence="1">CIP105534</strain>
    </source>
</reference>
<keyword evidence="2" id="KW-1185">Reference proteome</keyword>
<protein>
    <submittedName>
        <fullName evidence="1">Uncharacterized protein</fullName>
    </submittedName>
</protein>
<evidence type="ECO:0000313" key="1">
    <source>
        <dbReference type="EMBL" id="CAA9201217.1"/>
    </source>
</evidence>
<sequence length="208" mass="23088">MGIKKYVFGKSKSKINTRIGGIGLDNQLNTPLLIAQRLQIPLSSISFFKIVDTDVECFISTPYTIPTIAFEGNKYMTFYDDLDGMVENISYGAFWSVTKILKLYFKNMKATFGEIDRNSSIIEYDFPNCISLANGTFGTSYSGANKIVKIPKCLNIGSSYLDNGVFNKWWGTARWQITAHISQQTINNGEPDGDLVGLAPGSTITYVP</sequence>